<sequence length="162" mass="18548">MDIRVGIVARASNHIVFGTRILGLANSHISMPLTSPRRFIRSISRERDFLSIWHQDEESQGTKEGVMISGHILVNVCPIVENLKILLFLEKIILSVFIMLKRWERKSTGSTCWLLVYGQEEVDALNFKAQQTTTKGLNKQQPKIVQEARIPGEHVYVHTERL</sequence>
<dbReference type="Gramene" id="RZC58512">
    <property type="protein sequence ID" value="RZC58512"/>
    <property type="gene ID" value="C5167_005811"/>
</dbReference>
<organism evidence="1 2">
    <name type="scientific">Papaver somniferum</name>
    <name type="common">Opium poppy</name>
    <dbReference type="NCBI Taxonomy" id="3469"/>
    <lineage>
        <taxon>Eukaryota</taxon>
        <taxon>Viridiplantae</taxon>
        <taxon>Streptophyta</taxon>
        <taxon>Embryophyta</taxon>
        <taxon>Tracheophyta</taxon>
        <taxon>Spermatophyta</taxon>
        <taxon>Magnoliopsida</taxon>
        <taxon>Ranunculales</taxon>
        <taxon>Papaveraceae</taxon>
        <taxon>Papaveroideae</taxon>
        <taxon>Papaver</taxon>
    </lineage>
</organism>
<dbReference type="AlphaFoldDB" id="A0A4Y7JEP0"/>
<dbReference type="EMBL" id="CM010718">
    <property type="protein sequence ID" value="RZC58512.1"/>
    <property type="molecule type" value="Genomic_DNA"/>
</dbReference>
<reference evidence="1 2" key="1">
    <citation type="journal article" date="2018" name="Science">
        <title>The opium poppy genome and morphinan production.</title>
        <authorList>
            <person name="Guo L."/>
            <person name="Winzer T."/>
            <person name="Yang X."/>
            <person name="Li Y."/>
            <person name="Ning Z."/>
            <person name="He Z."/>
            <person name="Teodor R."/>
            <person name="Lu Y."/>
            <person name="Bowser T.A."/>
            <person name="Graham I.A."/>
            <person name="Ye K."/>
        </authorList>
    </citation>
    <scope>NUCLEOTIDE SEQUENCE [LARGE SCALE GENOMIC DNA]</scope>
    <source>
        <strain evidence="2">cv. HN1</strain>
        <tissue evidence="1">Leaves</tissue>
    </source>
</reference>
<protein>
    <submittedName>
        <fullName evidence="1">Uncharacterized protein</fullName>
    </submittedName>
</protein>
<accession>A0A4Y7JEP0</accession>
<evidence type="ECO:0000313" key="1">
    <source>
        <dbReference type="EMBL" id="RZC58512.1"/>
    </source>
</evidence>
<name>A0A4Y7JEP0_PAPSO</name>
<evidence type="ECO:0000313" key="2">
    <source>
        <dbReference type="Proteomes" id="UP000316621"/>
    </source>
</evidence>
<proteinExistence type="predicted"/>
<gene>
    <name evidence="1" type="ORF">C5167_005811</name>
</gene>
<keyword evidence="2" id="KW-1185">Reference proteome</keyword>
<dbReference type="Proteomes" id="UP000316621">
    <property type="component" value="Chromosome 4"/>
</dbReference>